<proteinExistence type="predicted"/>
<dbReference type="EMBL" id="GBXM01038343">
    <property type="protein sequence ID" value="JAH70234.1"/>
    <property type="molecule type" value="Transcribed_RNA"/>
</dbReference>
<accession>A0A0E9UWK8</accession>
<dbReference type="AlphaFoldDB" id="A0A0E9UWK8"/>
<organism evidence="1">
    <name type="scientific">Anguilla anguilla</name>
    <name type="common">European freshwater eel</name>
    <name type="synonym">Muraena anguilla</name>
    <dbReference type="NCBI Taxonomy" id="7936"/>
    <lineage>
        <taxon>Eukaryota</taxon>
        <taxon>Metazoa</taxon>
        <taxon>Chordata</taxon>
        <taxon>Craniata</taxon>
        <taxon>Vertebrata</taxon>
        <taxon>Euteleostomi</taxon>
        <taxon>Actinopterygii</taxon>
        <taxon>Neopterygii</taxon>
        <taxon>Teleostei</taxon>
        <taxon>Anguilliformes</taxon>
        <taxon>Anguillidae</taxon>
        <taxon>Anguilla</taxon>
    </lineage>
</organism>
<evidence type="ECO:0000313" key="1">
    <source>
        <dbReference type="EMBL" id="JAH70234.1"/>
    </source>
</evidence>
<reference evidence="1" key="1">
    <citation type="submission" date="2014-11" db="EMBL/GenBank/DDBJ databases">
        <authorList>
            <person name="Amaro Gonzalez C."/>
        </authorList>
    </citation>
    <scope>NUCLEOTIDE SEQUENCE</scope>
</reference>
<name>A0A0E9UWK8_ANGAN</name>
<reference evidence="1" key="2">
    <citation type="journal article" date="2015" name="Fish Shellfish Immunol.">
        <title>Early steps in the European eel (Anguilla anguilla)-Vibrio vulnificus interaction in the gills: Role of the RtxA13 toxin.</title>
        <authorList>
            <person name="Callol A."/>
            <person name="Pajuelo D."/>
            <person name="Ebbesson L."/>
            <person name="Teles M."/>
            <person name="MacKenzie S."/>
            <person name="Amaro C."/>
        </authorList>
    </citation>
    <scope>NUCLEOTIDE SEQUENCE</scope>
</reference>
<protein>
    <submittedName>
        <fullName evidence="1">Uncharacterized protein</fullName>
    </submittedName>
</protein>
<sequence>MIPIAYCTIRAKSITLFMHQRPLNEDFYTHTH</sequence>